<keyword evidence="2" id="KW-0479">Metal-binding</keyword>
<accession>A0A4R8HFY4</accession>
<keyword evidence="3 5" id="KW-0378">Hydrolase</keyword>
<dbReference type="SUPFAM" id="SSF56784">
    <property type="entry name" value="HAD-like"/>
    <property type="match status" value="1"/>
</dbReference>
<evidence type="ECO:0000256" key="3">
    <source>
        <dbReference type="ARBA" id="ARBA00022801"/>
    </source>
</evidence>
<evidence type="ECO:0000256" key="1">
    <source>
        <dbReference type="ARBA" id="ARBA00001946"/>
    </source>
</evidence>
<dbReference type="InterPro" id="IPR006439">
    <property type="entry name" value="HAD-SF_hydro_IA"/>
</dbReference>
<dbReference type="InterPro" id="IPR051400">
    <property type="entry name" value="HAD-like_hydrolase"/>
</dbReference>
<dbReference type="PANTHER" id="PTHR46470:SF2">
    <property type="entry name" value="GLYCERALDEHYDE 3-PHOSPHATE PHOSPHATASE"/>
    <property type="match status" value="1"/>
</dbReference>
<evidence type="ECO:0000313" key="6">
    <source>
        <dbReference type="Proteomes" id="UP000295832"/>
    </source>
</evidence>
<keyword evidence="4" id="KW-0460">Magnesium</keyword>
<evidence type="ECO:0000256" key="2">
    <source>
        <dbReference type="ARBA" id="ARBA00022723"/>
    </source>
</evidence>
<dbReference type="GO" id="GO:0016791">
    <property type="term" value="F:phosphatase activity"/>
    <property type="evidence" value="ECO:0007669"/>
    <property type="project" value="TreeGrafter"/>
</dbReference>
<name>A0A4R8HFY4_9FIRM</name>
<dbReference type="SFLD" id="SFLDG01129">
    <property type="entry name" value="C1.5:_HAD__Beta-PGM__Phosphata"/>
    <property type="match status" value="1"/>
</dbReference>
<evidence type="ECO:0000256" key="4">
    <source>
        <dbReference type="ARBA" id="ARBA00022842"/>
    </source>
</evidence>
<dbReference type="NCBIfam" id="TIGR01549">
    <property type="entry name" value="HAD-SF-IA-v1"/>
    <property type="match status" value="1"/>
</dbReference>
<comment type="caution">
    <text evidence="5">The sequence shown here is derived from an EMBL/GenBank/DDBJ whole genome shotgun (WGS) entry which is preliminary data.</text>
</comment>
<dbReference type="AlphaFoldDB" id="A0A4R8HFY4"/>
<evidence type="ECO:0000313" key="5">
    <source>
        <dbReference type="EMBL" id="TDX58932.1"/>
    </source>
</evidence>
<dbReference type="SFLD" id="SFLDS00003">
    <property type="entry name" value="Haloacid_Dehalogenase"/>
    <property type="match status" value="1"/>
</dbReference>
<dbReference type="RefSeq" id="WP_134114510.1">
    <property type="nucleotide sequence ID" value="NZ_SOEG01000002.1"/>
</dbReference>
<reference evidence="5 6" key="1">
    <citation type="submission" date="2019-03" db="EMBL/GenBank/DDBJ databases">
        <title>Subsurface microbial communities from deep shales in Ohio and West Virginia, USA.</title>
        <authorList>
            <person name="Wrighton K."/>
        </authorList>
    </citation>
    <scope>NUCLEOTIDE SEQUENCE [LARGE SCALE GENOMIC DNA]</scope>
    <source>
        <strain evidence="5 6">MSL 6dP</strain>
    </source>
</reference>
<dbReference type="InterPro" id="IPR041492">
    <property type="entry name" value="HAD_2"/>
</dbReference>
<comment type="cofactor">
    <cofactor evidence="1">
        <name>Mg(2+)</name>
        <dbReference type="ChEBI" id="CHEBI:18420"/>
    </cofactor>
</comment>
<protein>
    <submittedName>
        <fullName evidence="5">Putative hydrolase of the HAD superfamily</fullName>
    </submittedName>
</protein>
<gene>
    <name evidence="5" type="ORF">C7959_10270</name>
</gene>
<dbReference type="InterPro" id="IPR036412">
    <property type="entry name" value="HAD-like_sf"/>
</dbReference>
<proteinExistence type="predicted"/>
<dbReference type="Proteomes" id="UP000295832">
    <property type="component" value="Unassembled WGS sequence"/>
</dbReference>
<organism evidence="5 6">
    <name type="scientific">Orenia marismortui</name>
    <dbReference type="NCBI Taxonomy" id="46469"/>
    <lineage>
        <taxon>Bacteria</taxon>
        <taxon>Bacillati</taxon>
        <taxon>Bacillota</taxon>
        <taxon>Clostridia</taxon>
        <taxon>Halanaerobiales</taxon>
        <taxon>Halobacteroidaceae</taxon>
        <taxon>Orenia</taxon>
    </lineage>
</organism>
<dbReference type="Pfam" id="PF13419">
    <property type="entry name" value="HAD_2"/>
    <property type="match status" value="1"/>
</dbReference>
<keyword evidence="6" id="KW-1185">Reference proteome</keyword>
<sequence length="224" mass="25950">MIKAIIFDLDDTLYYELEHVKSGFRAVSNYISNKYKISAEDFYNQLLAILADEGRGKTFNLALEEFNLPLTEVKALVEVYRQHKPDELNLYHDAKNALKEFSDKYKLGLITDGISIVQWNKIKALGIENRFEEIIVSDDHGMDKRKPSSFPYLKILEDFSVEAEEAIYIGDNPNKDFVTAKKLGLMTIRILRPKGMHINKRLAEEYEADYEIESLDELEEIICQ</sequence>
<dbReference type="Gene3D" id="3.40.50.1000">
    <property type="entry name" value="HAD superfamily/HAD-like"/>
    <property type="match status" value="1"/>
</dbReference>
<dbReference type="InterPro" id="IPR023214">
    <property type="entry name" value="HAD_sf"/>
</dbReference>
<dbReference type="GO" id="GO:0044281">
    <property type="term" value="P:small molecule metabolic process"/>
    <property type="evidence" value="ECO:0007669"/>
    <property type="project" value="UniProtKB-ARBA"/>
</dbReference>
<dbReference type="GO" id="GO:0046872">
    <property type="term" value="F:metal ion binding"/>
    <property type="evidence" value="ECO:0007669"/>
    <property type="project" value="UniProtKB-KW"/>
</dbReference>
<dbReference type="PANTHER" id="PTHR46470">
    <property type="entry name" value="N-ACYLNEURAMINATE-9-PHOSPHATASE"/>
    <property type="match status" value="1"/>
</dbReference>
<dbReference type="EMBL" id="SOEG01000002">
    <property type="protein sequence ID" value="TDX58932.1"/>
    <property type="molecule type" value="Genomic_DNA"/>
</dbReference>
<dbReference type="Gene3D" id="1.10.150.520">
    <property type="match status" value="1"/>
</dbReference>